<organism evidence="2 3">
    <name type="scientific">Drosophila kikkawai</name>
    <name type="common">Fruit fly</name>
    <dbReference type="NCBI Taxonomy" id="30033"/>
    <lineage>
        <taxon>Eukaryota</taxon>
        <taxon>Metazoa</taxon>
        <taxon>Ecdysozoa</taxon>
        <taxon>Arthropoda</taxon>
        <taxon>Hexapoda</taxon>
        <taxon>Insecta</taxon>
        <taxon>Pterygota</taxon>
        <taxon>Neoptera</taxon>
        <taxon>Endopterygota</taxon>
        <taxon>Diptera</taxon>
        <taxon>Brachycera</taxon>
        <taxon>Muscomorpha</taxon>
        <taxon>Ephydroidea</taxon>
        <taxon>Drosophilidae</taxon>
        <taxon>Drosophila</taxon>
        <taxon>Sophophora</taxon>
    </lineage>
</organism>
<gene>
    <name evidence="3" type="primary">LOC108074519</name>
</gene>
<reference evidence="3" key="2">
    <citation type="submission" date="2025-08" db="UniProtKB">
        <authorList>
            <consortium name="RefSeq"/>
        </authorList>
    </citation>
    <scope>IDENTIFICATION</scope>
    <source>
        <strain evidence="3">14028-0561.14</strain>
        <tissue evidence="3">Whole fly</tissue>
    </source>
</reference>
<dbReference type="Proteomes" id="UP001652661">
    <property type="component" value="Chromosome 2L"/>
</dbReference>
<dbReference type="RefSeq" id="XP_017022086.1">
    <property type="nucleotide sequence ID" value="XM_017166597.3"/>
</dbReference>
<dbReference type="AlphaFoldDB" id="A0A6P4IH62"/>
<feature type="region of interest" description="Disordered" evidence="1">
    <location>
        <begin position="82"/>
        <end position="158"/>
    </location>
</feature>
<dbReference type="GeneID" id="108074519"/>
<keyword evidence="2" id="KW-1185">Reference proteome</keyword>
<sequence length="158" mass="16962">MFRLLMLGNKLSVQRNLVTRLTARSNVPAGLVYRSAHRSRVIDGVVVVDVNLDDMSKGDIEFARSFAKSVSSLDRSLFQTAVGPAGKTENQLPSLEDAVPADGSLPAGTPSTVMGQDGKPIVHVEIDGWNQDNEEGEDASEPKNNQDANIKGNESADK</sequence>
<proteinExistence type="predicted"/>
<name>A0A6P4IH62_DROKI</name>
<protein>
    <submittedName>
        <fullName evidence="3">Uncharacterized protein</fullName>
    </submittedName>
</protein>
<evidence type="ECO:0000256" key="1">
    <source>
        <dbReference type="SAM" id="MobiDB-lite"/>
    </source>
</evidence>
<accession>A0A6P4IH62</accession>
<evidence type="ECO:0000313" key="2">
    <source>
        <dbReference type="Proteomes" id="UP001652661"/>
    </source>
</evidence>
<reference evidence="2" key="1">
    <citation type="submission" date="2025-05" db="UniProtKB">
        <authorList>
            <consortium name="RefSeq"/>
        </authorList>
    </citation>
    <scope>NUCLEOTIDE SEQUENCE [LARGE SCALE GENOMIC DNA]</scope>
    <source>
        <strain evidence="2">14028-0561.14</strain>
    </source>
</reference>
<dbReference type="OrthoDB" id="7883488at2759"/>
<evidence type="ECO:0000313" key="3">
    <source>
        <dbReference type="RefSeq" id="XP_017022086.1"/>
    </source>
</evidence>